<comment type="subcellular location">
    <subcellularLocation>
        <location evidence="1">Nucleus</location>
    </subcellularLocation>
</comment>
<dbReference type="Proteomes" id="UP001642487">
    <property type="component" value="Chromosome 1"/>
</dbReference>
<name>A0ABP0XPW6_9ROSI</name>
<dbReference type="PANTHER" id="PTHR33669:SF1">
    <property type="entry name" value="PROTEIN NIM1-INTERACTING 1"/>
    <property type="match status" value="1"/>
</dbReference>
<dbReference type="InterPro" id="IPR031425">
    <property type="entry name" value="NPR1/NH1-interacting"/>
</dbReference>
<reference evidence="4 5" key="1">
    <citation type="submission" date="2024-03" db="EMBL/GenBank/DDBJ databases">
        <authorList>
            <person name="Gkanogiannis A."/>
            <person name="Becerra Lopez-Lavalle L."/>
        </authorList>
    </citation>
    <scope>NUCLEOTIDE SEQUENCE [LARGE SCALE GENOMIC DNA]</scope>
</reference>
<evidence type="ECO:0000313" key="5">
    <source>
        <dbReference type="Proteomes" id="UP001642487"/>
    </source>
</evidence>
<dbReference type="PANTHER" id="PTHR33669">
    <property type="entry name" value="PROTEIN NEGATIVE REGULATOR OF RESISTANCE"/>
    <property type="match status" value="1"/>
</dbReference>
<protein>
    <recommendedName>
        <fullName evidence="6">Protein NIM1-INTERACTING 1</fullName>
    </recommendedName>
</protein>
<evidence type="ECO:0000256" key="3">
    <source>
        <dbReference type="ARBA" id="ARBA00023242"/>
    </source>
</evidence>
<keyword evidence="5" id="KW-1185">Reference proteome</keyword>
<dbReference type="Pfam" id="PF15699">
    <property type="entry name" value="NPR1_interact"/>
    <property type="match status" value="1"/>
</dbReference>
<gene>
    <name evidence="4" type="ORF">CITCOLO1_LOCUS1815</name>
</gene>
<proteinExistence type="inferred from homology"/>
<organism evidence="4 5">
    <name type="scientific">Citrullus colocynthis</name>
    <name type="common">colocynth</name>
    <dbReference type="NCBI Taxonomy" id="252529"/>
    <lineage>
        <taxon>Eukaryota</taxon>
        <taxon>Viridiplantae</taxon>
        <taxon>Streptophyta</taxon>
        <taxon>Embryophyta</taxon>
        <taxon>Tracheophyta</taxon>
        <taxon>Spermatophyta</taxon>
        <taxon>Magnoliopsida</taxon>
        <taxon>eudicotyledons</taxon>
        <taxon>Gunneridae</taxon>
        <taxon>Pentapetalae</taxon>
        <taxon>rosids</taxon>
        <taxon>fabids</taxon>
        <taxon>Cucurbitales</taxon>
        <taxon>Cucurbitaceae</taxon>
        <taxon>Benincaseae</taxon>
        <taxon>Citrullus</taxon>
    </lineage>
</organism>
<accession>A0ABP0XPW6</accession>
<comment type="similarity">
    <text evidence="2">Belongs to the NPR1-interactor family.</text>
</comment>
<evidence type="ECO:0000313" key="4">
    <source>
        <dbReference type="EMBL" id="CAK9310200.1"/>
    </source>
</evidence>
<sequence length="128" mass="15284">MENEKLQPPRERIAEEEEEVEMERFFALVRNFKEMRDRRRKELMIGEEEEIAAEKRRKRMKTAEAVENRSTWIPKFEREDFDEEFQVRGPALILPKPCNLVKEDTGAAMKKKKKVKNGDECLDLNLTL</sequence>
<evidence type="ECO:0000256" key="1">
    <source>
        <dbReference type="ARBA" id="ARBA00004123"/>
    </source>
</evidence>
<evidence type="ECO:0008006" key="6">
    <source>
        <dbReference type="Google" id="ProtNLM"/>
    </source>
</evidence>
<dbReference type="EMBL" id="OZ021735">
    <property type="protein sequence ID" value="CAK9310200.1"/>
    <property type="molecule type" value="Genomic_DNA"/>
</dbReference>
<keyword evidence="3" id="KW-0539">Nucleus</keyword>
<evidence type="ECO:0000256" key="2">
    <source>
        <dbReference type="ARBA" id="ARBA00009937"/>
    </source>
</evidence>